<comment type="caution">
    <text evidence="6">The sequence shown here is derived from an EMBL/GenBank/DDBJ whole genome shotgun (WGS) entry which is preliminary data.</text>
</comment>
<sequence>MKNGGVVVTQTAFKEVSVNGSTQPAHVLHAIDSRTGQYYAIPIVHNAINANDLKKVKAPKDPNHLADQNEHGLRVFDPGFSNTAVSESKITYIDGQEGTIQYRGYPLQDIIGKKKFIDVAHLLIWGKWPSTEEAQGFQERLNRVPLLDYRVFHVIHSFPKDGAIVGMQIAGLSCLQSLDMSAVPAHTAKALYIRNPKRVDEQIVRVLASLSMITAASYCHHVSIAFKPPRADLSLVENFLFMCGFVETDTGLPSSRHVNILERLWVLVADHEMTCSTAALLQTASSLPDVISCLISAFAAGTGPLHGGAIEVAYKHIGEIGSVDNIPARLAAVKSGKDRLYGYGHRVYRVTDPRFTFISEILGELAEEIEKDPLLKVALALDKAAAEDEYFISRKLRPNADLFAAFVYKALGFPPEFILAISAVSRSQGFLAHWKEAMEGSPRIWRPSQLYTGDLFKKMDE</sequence>
<dbReference type="GO" id="GO:0006099">
    <property type="term" value="P:tricarboxylic acid cycle"/>
    <property type="evidence" value="ECO:0007669"/>
    <property type="project" value="InterPro"/>
</dbReference>
<dbReference type="InParanoid" id="A0A1Y2D7S1"/>
<comment type="similarity">
    <text evidence="1 3 5">Belongs to the citrate synthase family.</text>
</comment>
<dbReference type="Proteomes" id="UP000193689">
    <property type="component" value="Unassembled WGS sequence"/>
</dbReference>
<dbReference type="SUPFAM" id="SSF48256">
    <property type="entry name" value="Citrate synthase"/>
    <property type="match status" value="1"/>
</dbReference>
<dbReference type="InterPro" id="IPR019810">
    <property type="entry name" value="Citrate_synthase_AS"/>
</dbReference>
<dbReference type="RefSeq" id="XP_040709528.1">
    <property type="nucleotide sequence ID" value="XM_040862597.1"/>
</dbReference>
<dbReference type="PRINTS" id="PR00143">
    <property type="entry name" value="CITRTSNTHASE"/>
</dbReference>
<organism evidence="6 7">
    <name type="scientific">Pseudomassariella vexata</name>
    <dbReference type="NCBI Taxonomy" id="1141098"/>
    <lineage>
        <taxon>Eukaryota</taxon>
        <taxon>Fungi</taxon>
        <taxon>Dikarya</taxon>
        <taxon>Ascomycota</taxon>
        <taxon>Pezizomycotina</taxon>
        <taxon>Sordariomycetes</taxon>
        <taxon>Xylariomycetidae</taxon>
        <taxon>Amphisphaeriales</taxon>
        <taxon>Pseudomassariaceae</taxon>
        <taxon>Pseudomassariella</taxon>
    </lineage>
</organism>
<dbReference type="PANTHER" id="PTHR42871">
    <property type="entry name" value="CITRATE SYNTHASE"/>
    <property type="match status" value="1"/>
</dbReference>
<dbReference type="EMBL" id="MCFJ01000028">
    <property type="protein sequence ID" value="ORY55257.1"/>
    <property type="molecule type" value="Genomic_DNA"/>
</dbReference>
<accession>A0A1Y2D7S1</accession>
<dbReference type="GO" id="GO:0046912">
    <property type="term" value="F:acyltransferase activity, acyl groups converted into alkyl on transfer"/>
    <property type="evidence" value="ECO:0007669"/>
    <property type="project" value="InterPro"/>
</dbReference>
<dbReference type="Gene3D" id="1.10.580.10">
    <property type="entry name" value="Citrate Synthase, domain 1"/>
    <property type="match status" value="1"/>
</dbReference>
<proteinExistence type="inferred from homology"/>
<dbReference type="InterPro" id="IPR016142">
    <property type="entry name" value="Citrate_synth-like_lrg_a-sub"/>
</dbReference>
<dbReference type="OrthoDB" id="435022at2759"/>
<protein>
    <recommendedName>
        <fullName evidence="3 5">Citrate synthase</fullName>
    </recommendedName>
</protein>
<dbReference type="Gene3D" id="1.10.230.10">
    <property type="entry name" value="Cytochrome P450-Terp, domain 2"/>
    <property type="match status" value="1"/>
</dbReference>
<dbReference type="InterPro" id="IPR002020">
    <property type="entry name" value="Citrate_synthase"/>
</dbReference>
<evidence type="ECO:0000313" key="7">
    <source>
        <dbReference type="Proteomes" id="UP000193689"/>
    </source>
</evidence>
<dbReference type="STRING" id="1141098.A0A1Y2D7S1"/>
<keyword evidence="7" id="KW-1185">Reference proteome</keyword>
<evidence type="ECO:0000256" key="5">
    <source>
        <dbReference type="RuleBase" id="RU000441"/>
    </source>
</evidence>
<reference evidence="6 7" key="1">
    <citation type="submission" date="2016-07" db="EMBL/GenBank/DDBJ databases">
        <title>Pervasive Adenine N6-methylation of Active Genes in Fungi.</title>
        <authorList>
            <consortium name="DOE Joint Genome Institute"/>
            <person name="Mondo S.J."/>
            <person name="Dannebaum R.O."/>
            <person name="Kuo R.C."/>
            <person name="Labutti K."/>
            <person name="Haridas S."/>
            <person name="Kuo A."/>
            <person name="Salamov A."/>
            <person name="Ahrendt S.R."/>
            <person name="Lipzen A."/>
            <person name="Sullivan W."/>
            <person name="Andreopoulos W.B."/>
            <person name="Clum A."/>
            <person name="Lindquist E."/>
            <person name="Daum C."/>
            <person name="Ramamoorthy G.K."/>
            <person name="Gryganskyi A."/>
            <person name="Culley D."/>
            <person name="Magnuson J.K."/>
            <person name="James T.Y."/>
            <person name="O'Malley M.A."/>
            <person name="Stajich J.E."/>
            <person name="Spatafora J.W."/>
            <person name="Visel A."/>
            <person name="Grigoriev I.V."/>
        </authorList>
    </citation>
    <scope>NUCLEOTIDE SEQUENCE [LARGE SCALE GENOMIC DNA]</scope>
    <source>
        <strain evidence="6 7">CBS 129021</strain>
    </source>
</reference>
<dbReference type="InterPro" id="IPR036969">
    <property type="entry name" value="Citrate_synthase_sf"/>
</dbReference>
<evidence type="ECO:0000256" key="3">
    <source>
        <dbReference type="PIRNR" id="PIRNR001369"/>
    </source>
</evidence>
<gene>
    <name evidence="6" type="ORF">BCR38DRAFT_462024</name>
</gene>
<dbReference type="Pfam" id="PF00285">
    <property type="entry name" value="Citrate_synt"/>
    <property type="match status" value="1"/>
</dbReference>
<name>A0A1Y2D7S1_9PEZI</name>
<feature type="active site" evidence="4">
    <location>
        <position position="345"/>
    </location>
</feature>
<evidence type="ECO:0000313" key="6">
    <source>
        <dbReference type="EMBL" id="ORY55257.1"/>
    </source>
</evidence>
<dbReference type="PANTHER" id="PTHR42871:SF1">
    <property type="entry name" value="CITRATE SYNTHASE"/>
    <property type="match status" value="1"/>
</dbReference>
<feature type="active site" evidence="4">
    <location>
        <position position="401"/>
    </location>
</feature>
<dbReference type="InterPro" id="IPR024176">
    <property type="entry name" value="Citrate_synthase_bac-typ"/>
</dbReference>
<evidence type="ECO:0000256" key="4">
    <source>
        <dbReference type="PIRSR" id="PIRSR001369-1"/>
    </source>
</evidence>
<keyword evidence="2 3" id="KW-0808">Transferase</keyword>
<dbReference type="GeneID" id="63778809"/>
<evidence type="ECO:0000256" key="1">
    <source>
        <dbReference type="ARBA" id="ARBA00010566"/>
    </source>
</evidence>
<dbReference type="AlphaFoldDB" id="A0A1Y2D7S1"/>
<dbReference type="PROSITE" id="PS00480">
    <property type="entry name" value="CITRATE_SYNTHASE"/>
    <property type="match status" value="1"/>
</dbReference>
<dbReference type="PIRSF" id="PIRSF001369">
    <property type="entry name" value="Citrate_synth"/>
    <property type="match status" value="1"/>
</dbReference>
<evidence type="ECO:0000256" key="2">
    <source>
        <dbReference type="ARBA" id="ARBA00022679"/>
    </source>
</evidence>
<dbReference type="InterPro" id="IPR016143">
    <property type="entry name" value="Citrate_synth-like_sm_a-sub"/>
</dbReference>